<evidence type="ECO:0000313" key="2">
    <source>
        <dbReference type="EnsemblPlants" id="KRG94863"/>
    </source>
</evidence>
<keyword evidence="3" id="KW-1185">Reference proteome</keyword>
<reference evidence="2" key="2">
    <citation type="submission" date="2018-02" db="UniProtKB">
        <authorList>
            <consortium name="EnsemblPlants"/>
        </authorList>
    </citation>
    <scope>IDENTIFICATION</scope>
    <source>
        <strain evidence="2">Williams 82</strain>
    </source>
</reference>
<organism evidence="1">
    <name type="scientific">Glycine max</name>
    <name type="common">Soybean</name>
    <name type="synonym">Glycine hispida</name>
    <dbReference type="NCBI Taxonomy" id="3847"/>
    <lineage>
        <taxon>Eukaryota</taxon>
        <taxon>Viridiplantae</taxon>
        <taxon>Streptophyta</taxon>
        <taxon>Embryophyta</taxon>
        <taxon>Tracheophyta</taxon>
        <taxon>Spermatophyta</taxon>
        <taxon>Magnoliopsida</taxon>
        <taxon>eudicotyledons</taxon>
        <taxon>Gunneridae</taxon>
        <taxon>Pentapetalae</taxon>
        <taxon>rosids</taxon>
        <taxon>fabids</taxon>
        <taxon>Fabales</taxon>
        <taxon>Fabaceae</taxon>
        <taxon>Papilionoideae</taxon>
        <taxon>50 kb inversion clade</taxon>
        <taxon>NPAAA clade</taxon>
        <taxon>indigoferoid/millettioid clade</taxon>
        <taxon>Phaseoleae</taxon>
        <taxon>Glycine</taxon>
        <taxon>Glycine subgen. Soja</taxon>
    </lineage>
</organism>
<gene>
    <name evidence="1" type="ORF">GLYMA_19G113800</name>
</gene>
<accession>A0A0R0EKM0</accession>
<protein>
    <submittedName>
        <fullName evidence="1 2">Uncharacterized protein</fullName>
    </submittedName>
</protein>
<dbReference type="Proteomes" id="UP000008827">
    <property type="component" value="Chromosome 19"/>
</dbReference>
<dbReference type="EnsemblPlants" id="KRG94863">
    <property type="protein sequence ID" value="KRG94863"/>
    <property type="gene ID" value="GLYMA_19G113800"/>
</dbReference>
<proteinExistence type="predicted"/>
<sequence length="263" mass="29692">MTLAALASLRQVNEESLKKFMDRFGCMVVQIQNLNPKDFKGIKPVNQDDPMVVSIIIENFMVSRVFIDQGSPLLSFAGERVETRGYVDLMTTVSQGKLSKSFTIRYLLVDTNTPYFVLIDRKALNELGAIVSTPHLSMKFPTLTGKIVTINADQKQARQCYAESLKVAPYPPIRESAMPHHTAAKGTQVMTIDERSQIRALTIYQSNLGREFNIDPRDDTSDRGLKPIEELVQLQLGPKPRQCTQLSRDLTSHEHRRIIDVLC</sequence>
<dbReference type="InParanoid" id="A0A0R0EKM0"/>
<reference evidence="1" key="3">
    <citation type="submission" date="2018-07" db="EMBL/GenBank/DDBJ databases">
        <title>WGS assembly of Glycine max.</title>
        <authorList>
            <person name="Schmutz J."/>
            <person name="Cannon S."/>
            <person name="Schlueter J."/>
            <person name="Ma J."/>
            <person name="Mitros T."/>
            <person name="Nelson W."/>
            <person name="Hyten D."/>
            <person name="Song Q."/>
            <person name="Thelen J."/>
            <person name="Cheng J."/>
            <person name="Xu D."/>
            <person name="Hellsten U."/>
            <person name="May G."/>
            <person name="Yu Y."/>
            <person name="Sakurai T."/>
            <person name="Umezawa T."/>
            <person name="Bhattacharyya M."/>
            <person name="Sandhu D."/>
            <person name="Valliyodan B."/>
            <person name="Lindquist E."/>
            <person name="Peto M."/>
            <person name="Grant D."/>
            <person name="Shu S."/>
            <person name="Goodstein D."/>
            <person name="Barry K."/>
            <person name="Futrell-Griggs M."/>
            <person name="Abernathy B."/>
            <person name="Du J."/>
            <person name="Tian Z."/>
            <person name="Zhu L."/>
            <person name="Gill N."/>
            <person name="Joshi T."/>
            <person name="Libault M."/>
            <person name="Sethuraman A."/>
            <person name="Zhang X."/>
            <person name="Shinozaki K."/>
            <person name="Nguyen H."/>
            <person name="Wing R."/>
            <person name="Cregan P."/>
            <person name="Specht J."/>
            <person name="Grimwood J."/>
            <person name="Rokhsar D."/>
            <person name="Stacey G."/>
            <person name="Shoemaker R."/>
            <person name="Jackson S."/>
        </authorList>
    </citation>
    <scope>NUCLEOTIDE SEQUENCE</scope>
    <source>
        <tissue evidence="1">Callus</tissue>
    </source>
</reference>
<dbReference type="Gramene" id="KRG94863">
    <property type="protein sequence ID" value="KRG94863"/>
    <property type="gene ID" value="GLYMA_19G113800"/>
</dbReference>
<name>A0A0R0EKM0_SOYBN</name>
<dbReference type="EMBL" id="CM000852">
    <property type="protein sequence ID" value="KRG94863.1"/>
    <property type="molecule type" value="Genomic_DNA"/>
</dbReference>
<dbReference type="OMA" id="PIRESAM"/>
<dbReference type="AlphaFoldDB" id="A0A0R0EKM0"/>
<evidence type="ECO:0000313" key="1">
    <source>
        <dbReference type="EMBL" id="KRG94863.1"/>
    </source>
</evidence>
<reference evidence="1 2" key="1">
    <citation type="journal article" date="2010" name="Nature">
        <title>Genome sequence of the palaeopolyploid soybean.</title>
        <authorList>
            <person name="Schmutz J."/>
            <person name="Cannon S.B."/>
            <person name="Schlueter J."/>
            <person name="Ma J."/>
            <person name="Mitros T."/>
            <person name="Nelson W."/>
            <person name="Hyten D.L."/>
            <person name="Song Q."/>
            <person name="Thelen J.J."/>
            <person name="Cheng J."/>
            <person name="Xu D."/>
            <person name="Hellsten U."/>
            <person name="May G.D."/>
            <person name="Yu Y."/>
            <person name="Sakurai T."/>
            <person name="Umezawa T."/>
            <person name="Bhattacharyya M.K."/>
            <person name="Sandhu D."/>
            <person name="Valliyodan B."/>
            <person name="Lindquist E."/>
            <person name="Peto M."/>
            <person name="Grant D."/>
            <person name="Shu S."/>
            <person name="Goodstein D."/>
            <person name="Barry K."/>
            <person name="Futrell-Griggs M."/>
            <person name="Abernathy B."/>
            <person name="Du J."/>
            <person name="Tian Z."/>
            <person name="Zhu L."/>
            <person name="Gill N."/>
            <person name="Joshi T."/>
            <person name="Libault M."/>
            <person name="Sethuraman A."/>
            <person name="Zhang X.-C."/>
            <person name="Shinozaki K."/>
            <person name="Nguyen H.T."/>
            <person name="Wing R.A."/>
            <person name="Cregan P."/>
            <person name="Specht J."/>
            <person name="Grimwood J."/>
            <person name="Rokhsar D."/>
            <person name="Stacey G."/>
            <person name="Shoemaker R.C."/>
            <person name="Jackson S.A."/>
        </authorList>
    </citation>
    <scope>NUCLEOTIDE SEQUENCE</scope>
    <source>
        <strain evidence="2">cv. Williams 82</strain>
        <tissue evidence="1">Callus</tissue>
    </source>
</reference>
<evidence type="ECO:0000313" key="3">
    <source>
        <dbReference type="Proteomes" id="UP000008827"/>
    </source>
</evidence>